<dbReference type="CDD" id="cd00067">
    <property type="entry name" value="GAL4"/>
    <property type="match status" value="1"/>
</dbReference>
<feature type="domain" description="Zn(2)-C6 fungal-type" evidence="4">
    <location>
        <begin position="45"/>
        <end position="73"/>
    </location>
</feature>
<feature type="region of interest" description="Disordered" evidence="3">
    <location>
        <begin position="162"/>
        <end position="192"/>
    </location>
</feature>
<dbReference type="HOGENOM" id="CLU_006603_0_0_1"/>
<dbReference type="InParanoid" id="A0A0C3DAJ8"/>
<feature type="compositionally biased region" description="Polar residues" evidence="3">
    <location>
        <begin position="130"/>
        <end position="140"/>
    </location>
</feature>
<dbReference type="Pfam" id="PF11951">
    <property type="entry name" value="Fungal_trans_2"/>
    <property type="match status" value="1"/>
</dbReference>
<dbReference type="GO" id="GO:0005634">
    <property type="term" value="C:nucleus"/>
    <property type="evidence" value="ECO:0007669"/>
    <property type="project" value="UniProtKB-SubCell"/>
</dbReference>
<evidence type="ECO:0000256" key="3">
    <source>
        <dbReference type="SAM" id="MobiDB-lite"/>
    </source>
</evidence>
<dbReference type="STRING" id="913774.A0A0C3DAJ8"/>
<evidence type="ECO:0000256" key="1">
    <source>
        <dbReference type="ARBA" id="ARBA00004123"/>
    </source>
</evidence>
<dbReference type="PROSITE" id="PS50048">
    <property type="entry name" value="ZN2_CY6_FUNGAL_2"/>
    <property type="match status" value="1"/>
</dbReference>
<evidence type="ECO:0000313" key="5">
    <source>
        <dbReference type="EMBL" id="KIN08379.1"/>
    </source>
</evidence>
<feature type="compositionally biased region" description="Polar residues" evidence="3">
    <location>
        <begin position="1"/>
        <end position="10"/>
    </location>
</feature>
<proteinExistence type="predicted"/>
<dbReference type="Pfam" id="PF00172">
    <property type="entry name" value="Zn_clus"/>
    <property type="match status" value="1"/>
</dbReference>
<dbReference type="GO" id="GO:0045944">
    <property type="term" value="P:positive regulation of transcription by RNA polymerase II"/>
    <property type="evidence" value="ECO:0007669"/>
    <property type="project" value="TreeGrafter"/>
</dbReference>
<feature type="region of interest" description="Disordered" evidence="3">
    <location>
        <begin position="213"/>
        <end position="241"/>
    </location>
</feature>
<evidence type="ECO:0000259" key="4">
    <source>
        <dbReference type="PROSITE" id="PS50048"/>
    </source>
</evidence>
<dbReference type="Proteomes" id="UP000054321">
    <property type="component" value="Unassembled WGS sequence"/>
</dbReference>
<sequence>MDDTGSQTQHPPHRRTGSRDEGSPGGRETKKPGSKGHGHKRTKTGCLTCRKRRIKCGEERPTCENCRKSKRKCEGYNQRVVFKDPINVYRGPQSSSTLTSGSMHTFKVRRGESVQTPLPAPGLPSVALGPSSSTTVTSKPELSLINPEASTDEHTVHEFNAEETYSTSHGRPPLRSISPPSNNPDASDHSKPGMMRAEKLSLEEELHPDQSAFQDAHQGPTNPMHTAPESMDRSGWSDGPTSASLTFSAELFYDSNNRYPATTTPRELYPPSSNWPDLAGPSTSFTAPFAPTVAYGRMTPKDRPASQQPYQYEQSWDRQQVAGQQVVGYRKVDRNVPEGLERIPVPLDVDMDSDDPYDVSDGDYDTDTGLIVVRQGIPADSCTMDDELGAIVTFQADQINQDLSLLRSITSYIDRPNMLSTYVPSHRSSPLNNIMTARIFSHFINVTAATISLYERHPANPSLILQGTPVPKSQQHIWTYTIPSLALRNDALLHAILAMAALHIAKLQNDHITASLKHYSISLRRIGKSVSNPSRRSAPATLAASLVLAFYECWCADHQKWSNHILGAQMLLREVDFAGMTRYIKSLKLKQRQEEEAQNFPGMQQTFGGIHEDSLYQRANEDVDENIVGMLMGKKVRYDQYGQILDDDAADNTGRKSYSRKQLQDYEIQQDLFWWYCKMDAYHSILGGGRLFMEYDRWSHCPPRAPLGRLSAPYGTYDHLMLLIGRIANFTARDLKRKRLAWKANAEPNAPPPPPFSGMVPDTGEPKLPMGFQGSFESQTPLQSENNLLDLEAQRIEAEEEWHDIMNAFTILEDHFGEDFQPLGPEFSRPIESPFGTALQYRTYAIAGIWMNFYIALIVCHRAHPSMPPAAMMAVGMAARQTAFFANEVGRIAAGIGPYCSSASQVTPGVGAGLIETSFCLFIAGVQQYQDHAHRTWTISRLMDIARLTGWQSSNSVIAGCEGSWIKLAERGRGPPYVRTAERKTTPNMSDEELRRTRRIDNAIRDKGGKVKVQETDRAHYAIGLLGFEDDFERLELENEGGGT</sequence>
<evidence type="ECO:0000256" key="2">
    <source>
        <dbReference type="ARBA" id="ARBA00023242"/>
    </source>
</evidence>
<feature type="compositionally biased region" description="Basic and acidic residues" evidence="3">
    <location>
        <begin position="17"/>
        <end position="31"/>
    </location>
</feature>
<dbReference type="Gene3D" id="4.10.240.10">
    <property type="entry name" value="Zn(2)-C6 fungal-type DNA-binding domain"/>
    <property type="match status" value="1"/>
</dbReference>
<reference evidence="5 6" key="1">
    <citation type="submission" date="2014-04" db="EMBL/GenBank/DDBJ databases">
        <authorList>
            <consortium name="DOE Joint Genome Institute"/>
            <person name="Kuo A."/>
            <person name="Martino E."/>
            <person name="Perotto S."/>
            <person name="Kohler A."/>
            <person name="Nagy L.G."/>
            <person name="Floudas D."/>
            <person name="Copeland A."/>
            <person name="Barry K.W."/>
            <person name="Cichocki N."/>
            <person name="Veneault-Fourrey C."/>
            <person name="LaButti K."/>
            <person name="Lindquist E.A."/>
            <person name="Lipzen A."/>
            <person name="Lundell T."/>
            <person name="Morin E."/>
            <person name="Murat C."/>
            <person name="Sun H."/>
            <person name="Tunlid A."/>
            <person name="Henrissat B."/>
            <person name="Grigoriev I.V."/>
            <person name="Hibbett D.S."/>
            <person name="Martin F."/>
            <person name="Nordberg H.P."/>
            <person name="Cantor M.N."/>
            <person name="Hua S.X."/>
        </authorList>
    </citation>
    <scope>NUCLEOTIDE SEQUENCE [LARGE SCALE GENOMIC DNA]</scope>
    <source>
        <strain evidence="5 6">Zn</strain>
    </source>
</reference>
<dbReference type="SUPFAM" id="SSF57701">
    <property type="entry name" value="Zn2/Cys6 DNA-binding domain"/>
    <property type="match status" value="1"/>
</dbReference>
<dbReference type="AlphaFoldDB" id="A0A0C3DAJ8"/>
<evidence type="ECO:0000313" key="6">
    <source>
        <dbReference type="Proteomes" id="UP000054321"/>
    </source>
</evidence>
<dbReference type="PANTHER" id="PTHR37534:SF23">
    <property type="entry name" value="ZN(II)2CYS6 TRANSCRIPTION FACTOR (EUROFUNG)"/>
    <property type="match status" value="1"/>
</dbReference>
<dbReference type="GO" id="GO:0000981">
    <property type="term" value="F:DNA-binding transcription factor activity, RNA polymerase II-specific"/>
    <property type="evidence" value="ECO:0007669"/>
    <property type="project" value="InterPro"/>
</dbReference>
<dbReference type="InterPro" id="IPR021858">
    <property type="entry name" value="Fun_TF"/>
</dbReference>
<dbReference type="InterPro" id="IPR036864">
    <property type="entry name" value="Zn2-C6_fun-type_DNA-bd_sf"/>
</dbReference>
<feature type="compositionally biased region" description="Basic residues" evidence="3">
    <location>
        <begin position="32"/>
        <end position="44"/>
    </location>
</feature>
<dbReference type="InterPro" id="IPR001138">
    <property type="entry name" value="Zn2Cys6_DnaBD"/>
</dbReference>
<dbReference type="SMART" id="SM00066">
    <property type="entry name" value="GAL4"/>
    <property type="match status" value="1"/>
</dbReference>
<keyword evidence="2" id="KW-0539">Nucleus</keyword>
<organism evidence="5 6">
    <name type="scientific">Oidiodendron maius (strain Zn)</name>
    <dbReference type="NCBI Taxonomy" id="913774"/>
    <lineage>
        <taxon>Eukaryota</taxon>
        <taxon>Fungi</taxon>
        <taxon>Dikarya</taxon>
        <taxon>Ascomycota</taxon>
        <taxon>Pezizomycotina</taxon>
        <taxon>Leotiomycetes</taxon>
        <taxon>Leotiomycetes incertae sedis</taxon>
        <taxon>Myxotrichaceae</taxon>
        <taxon>Oidiodendron</taxon>
    </lineage>
</organism>
<keyword evidence="6" id="KW-1185">Reference proteome</keyword>
<gene>
    <name evidence="5" type="ORF">OIDMADRAFT_152619</name>
</gene>
<name>A0A0C3DAJ8_OIDMZ</name>
<feature type="region of interest" description="Disordered" evidence="3">
    <location>
        <begin position="1"/>
        <end position="44"/>
    </location>
</feature>
<comment type="subcellular location">
    <subcellularLocation>
        <location evidence="1">Nucleus</location>
    </subcellularLocation>
</comment>
<dbReference type="PANTHER" id="PTHR37534">
    <property type="entry name" value="TRANSCRIPTIONAL ACTIVATOR PROTEIN UGA3"/>
    <property type="match status" value="1"/>
</dbReference>
<feature type="region of interest" description="Disordered" evidence="3">
    <location>
        <begin position="110"/>
        <end position="143"/>
    </location>
</feature>
<dbReference type="PROSITE" id="PS00463">
    <property type="entry name" value="ZN2_CY6_FUNGAL_1"/>
    <property type="match status" value="1"/>
</dbReference>
<protein>
    <recommendedName>
        <fullName evidence="4">Zn(2)-C6 fungal-type domain-containing protein</fullName>
    </recommendedName>
</protein>
<dbReference type="GO" id="GO:0000976">
    <property type="term" value="F:transcription cis-regulatory region binding"/>
    <property type="evidence" value="ECO:0007669"/>
    <property type="project" value="TreeGrafter"/>
</dbReference>
<reference evidence="6" key="2">
    <citation type="submission" date="2015-01" db="EMBL/GenBank/DDBJ databases">
        <title>Evolutionary Origins and Diversification of the Mycorrhizal Mutualists.</title>
        <authorList>
            <consortium name="DOE Joint Genome Institute"/>
            <consortium name="Mycorrhizal Genomics Consortium"/>
            <person name="Kohler A."/>
            <person name="Kuo A."/>
            <person name="Nagy L.G."/>
            <person name="Floudas D."/>
            <person name="Copeland A."/>
            <person name="Barry K.W."/>
            <person name="Cichocki N."/>
            <person name="Veneault-Fourrey C."/>
            <person name="LaButti K."/>
            <person name="Lindquist E.A."/>
            <person name="Lipzen A."/>
            <person name="Lundell T."/>
            <person name="Morin E."/>
            <person name="Murat C."/>
            <person name="Riley R."/>
            <person name="Ohm R."/>
            <person name="Sun H."/>
            <person name="Tunlid A."/>
            <person name="Henrissat B."/>
            <person name="Grigoriev I.V."/>
            <person name="Hibbett D.S."/>
            <person name="Martin F."/>
        </authorList>
    </citation>
    <scope>NUCLEOTIDE SEQUENCE [LARGE SCALE GENOMIC DNA]</scope>
    <source>
        <strain evidence="6">Zn</strain>
    </source>
</reference>
<dbReference type="OrthoDB" id="5391043at2759"/>
<dbReference type="EMBL" id="KN832870">
    <property type="protein sequence ID" value="KIN08379.1"/>
    <property type="molecule type" value="Genomic_DNA"/>
</dbReference>
<dbReference type="GO" id="GO:0008270">
    <property type="term" value="F:zinc ion binding"/>
    <property type="evidence" value="ECO:0007669"/>
    <property type="project" value="InterPro"/>
</dbReference>
<accession>A0A0C3DAJ8</accession>